<dbReference type="Gene3D" id="3.30.565.60">
    <property type="match status" value="1"/>
</dbReference>
<evidence type="ECO:0000313" key="1">
    <source>
        <dbReference type="EMBL" id="NMQ19155.1"/>
    </source>
</evidence>
<organism evidence="1 2">
    <name type="scientific">Candidatus Competibacter phosphatis</name>
    <dbReference type="NCBI Taxonomy" id="221280"/>
    <lineage>
        <taxon>Bacteria</taxon>
        <taxon>Pseudomonadati</taxon>
        <taxon>Pseudomonadota</taxon>
        <taxon>Gammaproteobacteria</taxon>
        <taxon>Candidatus Competibacteraceae</taxon>
        <taxon>Candidatus Competibacter</taxon>
    </lineage>
</organism>
<dbReference type="InterPro" id="IPR011990">
    <property type="entry name" value="TPR-like_helical_dom_sf"/>
</dbReference>
<dbReference type="Gene3D" id="1.25.40.10">
    <property type="entry name" value="Tetratricopeptide repeat domain"/>
    <property type="match status" value="1"/>
</dbReference>
<gene>
    <name evidence="1" type="ORF">E4P82_08045</name>
</gene>
<dbReference type="Pfam" id="PF13749">
    <property type="entry name" value="HATPase_c_4"/>
    <property type="match status" value="1"/>
</dbReference>
<evidence type="ECO:0000313" key="2">
    <source>
        <dbReference type="Proteomes" id="UP000760480"/>
    </source>
</evidence>
<accession>A0ABX1TML0</accession>
<evidence type="ECO:0008006" key="3">
    <source>
        <dbReference type="Google" id="ProtNLM"/>
    </source>
</evidence>
<dbReference type="Proteomes" id="UP000760480">
    <property type="component" value="Unassembled WGS sequence"/>
</dbReference>
<comment type="caution">
    <text evidence="1">The sequence shown here is derived from an EMBL/GenBank/DDBJ whole genome shotgun (WGS) entry which is preliminary data.</text>
</comment>
<reference evidence="1 2" key="1">
    <citation type="submission" date="2019-03" db="EMBL/GenBank/DDBJ databases">
        <title>Metabolic reconstructions from genomes of highly enriched 'Candidatus Accumulibacter' and 'Candidatus Competibacter' bioreactor populations.</title>
        <authorList>
            <person name="Annavajhala M.K."/>
            <person name="Welles L."/>
            <person name="Abbas B."/>
            <person name="Sorokin D."/>
            <person name="Park H."/>
            <person name="Van Loosdrecht M."/>
            <person name="Chandran K."/>
        </authorList>
    </citation>
    <scope>NUCLEOTIDE SEQUENCE [LARGE SCALE GENOMIC DNA]</scope>
    <source>
        <strain evidence="1 2">SBR_G</strain>
    </source>
</reference>
<dbReference type="SUPFAM" id="SSF48452">
    <property type="entry name" value="TPR-like"/>
    <property type="match status" value="1"/>
</dbReference>
<dbReference type="PANTHER" id="PTHR30595">
    <property type="entry name" value="GLPR-RELATED TRANSCRIPTIONAL REPRESSOR"/>
    <property type="match status" value="1"/>
</dbReference>
<protein>
    <recommendedName>
        <fullName evidence="3">ATP-dependent DNA helicase RecG C-terminal domain-containing protein</fullName>
    </recommendedName>
</protein>
<keyword evidence="2" id="KW-1185">Reference proteome</keyword>
<dbReference type="InterPro" id="IPR038475">
    <property type="entry name" value="RecG_C_sf"/>
</dbReference>
<dbReference type="PANTHER" id="PTHR30595:SF6">
    <property type="entry name" value="SCHLAFEN ALBA-2 DOMAIN-CONTAINING PROTEIN"/>
    <property type="match status" value="1"/>
</dbReference>
<sequence length="569" mass="64090">MYQPIVSPEVVDGKHLLVIWAPGSQVRPHQAPEHSGKGAQRKYYIRIESSSVDADSKPELKTQLVQLTARVPFDDRRALQASMLDIRETKVREFLHDVGSGLVEEQDTRSLYRSLRIAEPVNGHDAPRNVGLLFFSQNPEQWFPGARIEVVQFADDAAGNMLEEKAFEKRPIHEQLRECLTYLESLSARLIQKLPRTSKAAHWVSFPSLALRETLVNAVYHRSYEGTSEPIKVYLYSDRLEIISYPGPVPGIEQTHLDGRAPIPPVPARNRRIGELLKELRLAEGRGTGIPKVRRSMTQNGSEPPRFDFDADRSYFRVTLPAHPEYQAILAIQDVANLRAVGDNSGAMRRLKEAHARHPSAVAIAIELVKEQLVRDDIHAAEEVYETVRKANPTANLAAIITQIAAAYLDNNRQKDATAWLDRLPMLDAVEEAFDAAIQEKRAGRLERAHSYFKAAGDAVATDVKALHEFAQVKMKLAEKVRPGGPAGNKGAYLRQLREAEEMLRRVVQMDAPRTRHAWAWFDLGRVLNWSRAPKQEIRAAFEKAVEIDPSEKRFQEALGRLDREGHAG</sequence>
<name>A0ABX1TML0_9GAMM</name>
<dbReference type="EMBL" id="SPMZ01000022">
    <property type="protein sequence ID" value="NMQ19155.1"/>
    <property type="molecule type" value="Genomic_DNA"/>
</dbReference>
<dbReference type="RefSeq" id="WP_169248417.1">
    <property type="nucleotide sequence ID" value="NZ_SPMZ01000022.1"/>
</dbReference>
<proteinExistence type="predicted"/>